<organism evidence="10 11">
    <name type="scientific">Williamsia sterculiae</name>
    <dbReference type="NCBI Taxonomy" id="1344003"/>
    <lineage>
        <taxon>Bacteria</taxon>
        <taxon>Bacillati</taxon>
        <taxon>Actinomycetota</taxon>
        <taxon>Actinomycetes</taxon>
        <taxon>Mycobacteriales</taxon>
        <taxon>Nocardiaceae</taxon>
        <taxon>Williamsia</taxon>
    </lineage>
</organism>
<evidence type="ECO:0000313" key="11">
    <source>
        <dbReference type="Proteomes" id="UP000186218"/>
    </source>
</evidence>
<proteinExistence type="inferred from homology"/>
<name>A0A1N7H2K1_9NOCA</name>
<reference evidence="10 11" key="1">
    <citation type="submission" date="2017-01" db="EMBL/GenBank/DDBJ databases">
        <authorList>
            <person name="Mah S.A."/>
            <person name="Swanson W.J."/>
            <person name="Moy G.W."/>
            <person name="Vacquier V.D."/>
        </authorList>
    </citation>
    <scope>NUCLEOTIDE SEQUENCE [LARGE SCALE GENOMIC DNA]</scope>
    <source>
        <strain evidence="10 11">CPCC 203464</strain>
    </source>
</reference>
<feature type="region of interest" description="Disordered" evidence="7">
    <location>
        <begin position="315"/>
        <end position="334"/>
    </location>
</feature>
<evidence type="ECO:0000256" key="8">
    <source>
        <dbReference type="SAM" id="Phobius"/>
    </source>
</evidence>
<evidence type="ECO:0000259" key="9">
    <source>
        <dbReference type="Pfam" id="PF00892"/>
    </source>
</evidence>
<evidence type="ECO:0000256" key="2">
    <source>
        <dbReference type="ARBA" id="ARBA00007362"/>
    </source>
</evidence>
<evidence type="ECO:0000256" key="4">
    <source>
        <dbReference type="ARBA" id="ARBA00022692"/>
    </source>
</evidence>
<keyword evidence="5 8" id="KW-1133">Transmembrane helix</keyword>
<dbReference type="PANTHER" id="PTHR42920">
    <property type="entry name" value="OS03G0707200 PROTEIN-RELATED"/>
    <property type="match status" value="1"/>
</dbReference>
<evidence type="ECO:0000256" key="1">
    <source>
        <dbReference type="ARBA" id="ARBA00004651"/>
    </source>
</evidence>
<comment type="subcellular location">
    <subcellularLocation>
        <location evidence="1">Cell membrane</location>
        <topology evidence="1">Multi-pass membrane protein</topology>
    </subcellularLocation>
</comment>
<dbReference type="InterPro" id="IPR000620">
    <property type="entry name" value="EamA_dom"/>
</dbReference>
<evidence type="ECO:0000256" key="5">
    <source>
        <dbReference type="ARBA" id="ARBA00022989"/>
    </source>
</evidence>
<evidence type="ECO:0000313" key="10">
    <source>
        <dbReference type="EMBL" id="SIS19033.1"/>
    </source>
</evidence>
<feature type="transmembrane region" description="Helical" evidence="8">
    <location>
        <begin position="101"/>
        <end position="122"/>
    </location>
</feature>
<dbReference type="PANTHER" id="PTHR42920:SF11">
    <property type="entry name" value="INNER MEMBRANE PROTEIN YTFF"/>
    <property type="match status" value="1"/>
</dbReference>
<keyword evidence="6 8" id="KW-0472">Membrane</keyword>
<dbReference type="Gene3D" id="1.10.3730.20">
    <property type="match status" value="1"/>
</dbReference>
<sequence>MSARVGTPVAAGVAVAVTSATTFGTSGPLAKALIDSGWSSLTVTLVRLGLGTVLIAVPMLVVGRRRLRTIANAPWLVIGYGVFGVAVTQLFFFNAVRHLDVAVALLIEYTAPVLVVGYEWGIRRRRPPVLTLTGCVVALTGLCVVIAGGGSGLGVDPIGVLWGLGAAVGLAGYFIFATDDVVRSPGAVDPLALVCGGLVVGTTLIGLVGATGLLPVRIGDETVRLAGSTVPWWTATVAIALVSTAIAYAAGVVAVRSLGATVASFVSLLEVVSSAVFSWLLLGQTITAWQMVGAATLLAGVVGVQIGGAGVRRSDARSVAPTEPTGTAPSPTRT</sequence>
<dbReference type="InterPro" id="IPR051258">
    <property type="entry name" value="Diverse_Substrate_Transporter"/>
</dbReference>
<gene>
    <name evidence="10" type="ORF">SAMN05445060_3421</name>
</gene>
<feature type="domain" description="EamA" evidence="9">
    <location>
        <begin position="12"/>
        <end position="146"/>
    </location>
</feature>
<keyword evidence="3" id="KW-1003">Cell membrane</keyword>
<dbReference type="OrthoDB" id="154915at2"/>
<feature type="compositionally biased region" description="Polar residues" evidence="7">
    <location>
        <begin position="324"/>
        <end position="334"/>
    </location>
</feature>
<feature type="transmembrane region" description="Helical" evidence="8">
    <location>
        <begin position="190"/>
        <end position="212"/>
    </location>
</feature>
<dbReference type="Pfam" id="PF00892">
    <property type="entry name" value="EamA"/>
    <property type="match status" value="2"/>
</dbReference>
<evidence type="ECO:0000256" key="7">
    <source>
        <dbReference type="SAM" id="MobiDB-lite"/>
    </source>
</evidence>
<feature type="transmembrane region" description="Helical" evidence="8">
    <location>
        <begin position="129"/>
        <end position="148"/>
    </location>
</feature>
<dbReference type="InterPro" id="IPR037185">
    <property type="entry name" value="EmrE-like"/>
</dbReference>
<dbReference type="SUPFAM" id="SSF103481">
    <property type="entry name" value="Multidrug resistance efflux transporter EmrE"/>
    <property type="match status" value="2"/>
</dbReference>
<keyword evidence="11" id="KW-1185">Reference proteome</keyword>
<feature type="transmembrane region" description="Helical" evidence="8">
    <location>
        <begin position="262"/>
        <end position="282"/>
    </location>
</feature>
<dbReference type="AlphaFoldDB" id="A0A1N7H2K1"/>
<feature type="domain" description="EamA" evidence="9">
    <location>
        <begin position="158"/>
        <end position="304"/>
    </location>
</feature>
<dbReference type="EMBL" id="FTNT01000011">
    <property type="protein sequence ID" value="SIS19033.1"/>
    <property type="molecule type" value="Genomic_DNA"/>
</dbReference>
<evidence type="ECO:0000256" key="3">
    <source>
        <dbReference type="ARBA" id="ARBA00022475"/>
    </source>
</evidence>
<protein>
    <submittedName>
        <fullName evidence="10">Threonine/homoserine efflux transporter RhtA</fullName>
    </submittedName>
</protein>
<feature type="transmembrane region" description="Helical" evidence="8">
    <location>
        <begin position="232"/>
        <end position="255"/>
    </location>
</feature>
<feature type="transmembrane region" description="Helical" evidence="8">
    <location>
        <begin position="75"/>
        <end position="95"/>
    </location>
</feature>
<dbReference type="Proteomes" id="UP000186218">
    <property type="component" value="Unassembled WGS sequence"/>
</dbReference>
<feature type="transmembrane region" description="Helical" evidence="8">
    <location>
        <begin position="44"/>
        <end position="63"/>
    </location>
</feature>
<accession>A0A1N7H2K1</accession>
<feature type="transmembrane region" description="Helical" evidence="8">
    <location>
        <begin position="160"/>
        <end position="178"/>
    </location>
</feature>
<feature type="transmembrane region" description="Helical" evidence="8">
    <location>
        <begin position="288"/>
        <end position="311"/>
    </location>
</feature>
<dbReference type="RefSeq" id="WP_076481943.1">
    <property type="nucleotide sequence ID" value="NZ_FTNT01000011.1"/>
</dbReference>
<dbReference type="GO" id="GO:0005886">
    <property type="term" value="C:plasma membrane"/>
    <property type="evidence" value="ECO:0007669"/>
    <property type="project" value="UniProtKB-SubCell"/>
</dbReference>
<evidence type="ECO:0000256" key="6">
    <source>
        <dbReference type="ARBA" id="ARBA00023136"/>
    </source>
</evidence>
<keyword evidence="4 8" id="KW-0812">Transmembrane</keyword>
<comment type="similarity">
    <text evidence="2">Belongs to the EamA transporter family.</text>
</comment>
<dbReference type="STRING" id="1344003.SAMN05445060_3421"/>